<reference evidence="1" key="1">
    <citation type="journal article" date="2022" name="bioRxiv">
        <title>Sequencing and chromosome-scale assembly of the giantPleurodeles waltlgenome.</title>
        <authorList>
            <person name="Brown T."/>
            <person name="Elewa A."/>
            <person name="Iarovenko S."/>
            <person name="Subramanian E."/>
            <person name="Araus A.J."/>
            <person name="Petzold A."/>
            <person name="Susuki M."/>
            <person name="Suzuki K.-i.T."/>
            <person name="Hayashi T."/>
            <person name="Toyoda A."/>
            <person name="Oliveira C."/>
            <person name="Osipova E."/>
            <person name="Leigh N.D."/>
            <person name="Simon A."/>
            <person name="Yun M.H."/>
        </authorList>
    </citation>
    <scope>NUCLEOTIDE SEQUENCE</scope>
    <source>
        <strain evidence="1">20211129_DDA</strain>
        <tissue evidence="1">Liver</tissue>
    </source>
</reference>
<sequence>MVSAHGLRACNGRTSSDQARVPTFRWGHQRSVINYFLIDMRLWPGLVDMEVLSTTDSDHCPLAILLNGGNYFMFSAREFLALPEPSVTRNQRRVTWPRALAGQNTHAEIHQWFVLYLAELEGLFVDPNLVLQILSIFFDKLKSIFVREYQGSQGLGEKLPQWFSWECRMAKQALVIAIRECNRADIKCARARYKKAQRVARKERDEDNCQKPLQAMKLRDNHDFWAIISARTGESGIPRHCNIVPG</sequence>
<accession>A0AAV7PES1</accession>
<evidence type="ECO:0008006" key="3">
    <source>
        <dbReference type="Google" id="ProtNLM"/>
    </source>
</evidence>
<comment type="caution">
    <text evidence="1">The sequence shown here is derived from an EMBL/GenBank/DDBJ whole genome shotgun (WGS) entry which is preliminary data.</text>
</comment>
<dbReference type="Gene3D" id="3.60.10.10">
    <property type="entry name" value="Endonuclease/exonuclease/phosphatase"/>
    <property type="match status" value="1"/>
</dbReference>
<dbReference type="InterPro" id="IPR036691">
    <property type="entry name" value="Endo/exonu/phosph_ase_sf"/>
</dbReference>
<proteinExistence type="predicted"/>
<evidence type="ECO:0000313" key="1">
    <source>
        <dbReference type="EMBL" id="KAJ1126822.1"/>
    </source>
</evidence>
<gene>
    <name evidence="1" type="ORF">NDU88_005228</name>
</gene>
<protein>
    <recommendedName>
        <fullName evidence="3">Endonuclease/exonuclease/phosphatase domain-containing protein</fullName>
    </recommendedName>
</protein>
<dbReference type="Proteomes" id="UP001066276">
    <property type="component" value="Chromosome 7"/>
</dbReference>
<evidence type="ECO:0000313" key="2">
    <source>
        <dbReference type="Proteomes" id="UP001066276"/>
    </source>
</evidence>
<name>A0AAV7PES1_PLEWA</name>
<dbReference type="AlphaFoldDB" id="A0AAV7PES1"/>
<keyword evidence="2" id="KW-1185">Reference proteome</keyword>
<organism evidence="1 2">
    <name type="scientific">Pleurodeles waltl</name>
    <name type="common">Iberian ribbed newt</name>
    <dbReference type="NCBI Taxonomy" id="8319"/>
    <lineage>
        <taxon>Eukaryota</taxon>
        <taxon>Metazoa</taxon>
        <taxon>Chordata</taxon>
        <taxon>Craniata</taxon>
        <taxon>Vertebrata</taxon>
        <taxon>Euteleostomi</taxon>
        <taxon>Amphibia</taxon>
        <taxon>Batrachia</taxon>
        <taxon>Caudata</taxon>
        <taxon>Salamandroidea</taxon>
        <taxon>Salamandridae</taxon>
        <taxon>Pleurodelinae</taxon>
        <taxon>Pleurodeles</taxon>
    </lineage>
</organism>
<dbReference type="EMBL" id="JANPWB010000011">
    <property type="protein sequence ID" value="KAJ1126822.1"/>
    <property type="molecule type" value="Genomic_DNA"/>
</dbReference>